<dbReference type="CDD" id="cd01949">
    <property type="entry name" value="GGDEF"/>
    <property type="match status" value="1"/>
</dbReference>
<keyword evidence="1" id="KW-0812">Transmembrane</keyword>
<keyword evidence="1" id="KW-0472">Membrane</keyword>
<feature type="transmembrane region" description="Helical" evidence="1">
    <location>
        <begin position="59"/>
        <end position="80"/>
    </location>
</feature>
<dbReference type="FunFam" id="3.30.70.270:FF:000001">
    <property type="entry name" value="Diguanylate cyclase domain protein"/>
    <property type="match status" value="1"/>
</dbReference>
<evidence type="ECO:0000259" key="2">
    <source>
        <dbReference type="PROSITE" id="PS50887"/>
    </source>
</evidence>
<dbReference type="PANTHER" id="PTHR45138">
    <property type="entry name" value="REGULATORY COMPONENTS OF SENSORY TRANSDUCTION SYSTEM"/>
    <property type="match status" value="1"/>
</dbReference>
<dbReference type="RefSeq" id="WP_200758074.1">
    <property type="nucleotide sequence ID" value="NZ_AP023366.1"/>
</dbReference>
<feature type="transmembrane region" description="Helical" evidence="1">
    <location>
        <begin position="172"/>
        <end position="191"/>
    </location>
</feature>
<feature type="transmembrane region" description="Helical" evidence="1">
    <location>
        <begin position="35"/>
        <end position="53"/>
    </location>
</feature>
<dbReference type="EMBL" id="AP023366">
    <property type="protein sequence ID" value="BCJ87750.1"/>
    <property type="molecule type" value="Genomic_DNA"/>
</dbReference>
<dbReference type="GO" id="GO:0043709">
    <property type="term" value="P:cell adhesion involved in single-species biofilm formation"/>
    <property type="evidence" value="ECO:0007669"/>
    <property type="project" value="TreeGrafter"/>
</dbReference>
<evidence type="ECO:0000313" key="3">
    <source>
        <dbReference type="EMBL" id="BCJ87750.1"/>
    </source>
</evidence>
<sequence length="363" mass="40770">MSDATKSIRFIWKLIVQYGGNGLLESRDLPKLEAAFLYGKWIMFLFPPVYYMWVGQAYFVPMLVSMSVLAIYNGIVYFLLRNTKNWSKSYSCMLRIIELFIVGSMSVMARLTMDLFNFNSYYLLVVLIGILSGGLVMAGVLLTIAILIFYFSGLMVSYAGGTVSATDAFFETVLTGTLFVLISFSVLYVVARSNRYRIESKVDWLTGLYNHRYFYQTLIQSLEDTGISRLTIILADIDDFKKINDMYGHLVGDEVLRKIGLLLRERLVAPNIAARYGGEEFGILLFDKSEEQVQKLLVSIQQSLAELTIDTEAGVLQGVTVSMGVVTGVSSAHLASKWVRLADQTLYRAKSSGKNRIVFAETP</sequence>
<accession>A0A7I8DGP3</accession>
<dbReference type="InterPro" id="IPR043128">
    <property type="entry name" value="Rev_trsase/Diguanyl_cyclase"/>
</dbReference>
<keyword evidence="4" id="KW-1185">Reference proteome</keyword>
<dbReference type="InterPro" id="IPR050469">
    <property type="entry name" value="Diguanylate_Cyclase"/>
</dbReference>
<dbReference type="InterPro" id="IPR000160">
    <property type="entry name" value="GGDEF_dom"/>
</dbReference>
<feature type="domain" description="GGDEF" evidence="2">
    <location>
        <begin position="228"/>
        <end position="362"/>
    </location>
</feature>
<dbReference type="KEGG" id="eff:skT53_27350"/>
<dbReference type="GO" id="GO:1902201">
    <property type="term" value="P:negative regulation of bacterial-type flagellum-dependent cell motility"/>
    <property type="evidence" value="ECO:0007669"/>
    <property type="project" value="TreeGrafter"/>
</dbReference>
<protein>
    <recommendedName>
        <fullName evidence="2">GGDEF domain-containing protein</fullName>
    </recommendedName>
</protein>
<dbReference type="InterPro" id="IPR029787">
    <property type="entry name" value="Nucleotide_cyclase"/>
</dbReference>
<dbReference type="Gene3D" id="3.30.70.270">
    <property type="match status" value="1"/>
</dbReference>
<organism evidence="3 4">
    <name type="scientific">Effusibacillus dendaii</name>
    <dbReference type="NCBI Taxonomy" id="2743772"/>
    <lineage>
        <taxon>Bacteria</taxon>
        <taxon>Bacillati</taxon>
        <taxon>Bacillota</taxon>
        <taxon>Bacilli</taxon>
        <taxon>Bacillales</taxon>
        <taxon>Alicyclobacillaceae</taxon>
        <taxon>Effusibacillus</taxon>
    </lineage>
</organism>
<evidence type="ECO:0000313" key="4">
    <source>
        <dbReference type="Proteomes" id="UP000593802"/>
    </source>
</evidence>
<dbReference type="NCBIfam" id="TIGR00254">
    <property type="entry name" value="GGDEF"/>
    <property type="match status" value="1"/>
</dbReference>
<dbReference type="GO" id="GO:0005886">
    <property type="term" value="C:plasma membrane"/>
    <property type="evidence" value="ECO:0007669"/>
    <property type="project" value="TreeGrafter"/>
</dbReference>
<dbReference type="AlphaFoldDB" id="A0A7I8DGP3"/>
<reference evidence="3 4" key="1">
    <citation type="submission" date="2020-08" db="EMBL/GenBank/DDBJ databases">
        <title>Complete Genome Sequence of Effusibacillus dendaii Strain skT53, Isolated from Farmland soil.</title>
        <authorList>
            <person name="Konishi T."/>
            <person name="Kawasaki H."/>
        </authorList>
    </citation>
    <scope>NUCLEOTIDE SEQUENCE [LARGE SCALE GENOMIC DNA]</scope>
    <source>
        <strain evidence="4">skT53</strain>
    </source>
</reference>
<gene>
    <name evidence="3" type="ORF">skT53_27350</name>
</gene>
<dbReference type="GO" id="GO:0052621">
    <property type="term" value="F:diguanylate cyclase activity"/>
    <property type="evidence" value="ECO:0007669"/>
    <property type="project" value="TreeGrafter"/>
</dbReference>
<feature type="transmembrane region" description="Helical" evidence="1">
    <location>
        <begin position="121"/>
        <end position="151"/>
    </location>
</feature>
<dbReference type="Pfam" id="PF00990">
    <property type="entry name" value="GGDEF"/>
    <property type="match status" value="1"/>
</dbReference>
<evidence type="ECO:0000256" key="1">
    <source>
        <dbReference type="SAM" id="Phobius"/>
    </source>
</evidence>
<name>A0A7I8DGP3_9BACL</name>
<keyword evidence="1" id="KW-1133">Transmembrane helix</keyword>
<dbReference type="Proteomes" id="UP000593802">
    <property type="component" value="Chromosome"/>
</dbReference>
<proteinExistence type="predicted"/>
<dbReference type="SMART" id="SM00267">
    <property type="entry name" value="GGDEF"/>
    <property type="match status" value="1"/>
</dbReference>
<dbReference type="PROSITE" id="PS50887">
    <property type="entry name" value="GGDEF"/>
    <property type="match status" value="1"/>
</dbReference>
<dbReference type="SUPFAM" id="SSF55073">
    <property type="entry name" value="Nucleotide cyclase"/>
    <property type="match status" value="1"/>
</dbReference>
<dbReference type="PANTHER" id="PTHR45138:SF9">
    <property type="entry name" value="DIGUANYLATE CYCLASE DGCM-RELATED"/>
    <property type="match status" value="1"/>
</dbReference>